<comment type="caution">
    <text evidence="1">The sequence shown here is derived from an EMBL/GenBank/DDBJ whole genome shotgun (WGS) entry which is preliminary data.</text>
</comment>
<evidence type="ECO:0000313" key="1">
    <source>
        <dbReference type="EMBL" id="HEN14649.1"/>
    </source>
</evidence>
<dbReference type="EMBL" id="DSOK01000125">
    <property type="protein sequence ID" value="HEN14649.1"/>
    <property type="molecule type" value="Genomic_DNA"/>
</dbReference>
<dbReference type="NCBIfam" id="TIGR02574">
    <property type="entry name" value="stabl_TIGR02574"/>
    <property type="match status" value="1"/>
</dbReference>
<organism evidence="1">
    <name type="scientific">Schlesneria paludicola</name>
    <dbReference type="NCBI Taxonomy" id="360056"/>
    <lineage>
        <taxon>Bacteria</taxon>
        <taxon>Pseudomonadati</taxon>
        <taxon>Planctomycetota</taxon>
        <taxon>Planctomycetia</taxon>
        <taxon>Planctomycetales</taxon>
        <taxon>Planctomycetaceae</taxon>
        <taxon>Schlesneria</taxon>
    </lineage>
</organism>
<proteinExistence type="predicted"/>
<dbReference type="Pfam" id="PF09720">
    <property type="entry name" value="Unstab_antitox"/>
    <property type="match status" value="1"/>
</dbReference>
<gene>
    <name evidence="1" type="ORF">ENQ76_04165</name>
</gene>
<accession>A0A7C2NWI2</accession>
<name>A0A7C2NWI2_9PLAN</name>
<dbReference type="AlphaFoldDB" id="A0A7C2NWI2"/>
<sequence>MSMPTYESVLADATRLPAGDQVRLVKTLWDSLPEDSLPPLSDEWLAEIQRRSAELDSGAVSTVSWEQVRNDALRRATNADR</sequence>
<protein>
    <recommendedName>
        <fullName evidence="2">Addiction module protein</fullName>
    </recommendedName>
</protein>
<reference evidence="1" key="1">
    <citation type="journal article" date="2020" name="mSystems">
        <title>Genome- and Community-Level Interaction Insights into Carbon Utilization and Element Cycling Functions of Hydrothermarchaeota in Hydrothermal Sediment.</title>
        <authorList>
            <person name="Zhou Z."/>
            <person name="Liu Y."/>
            <person name="Xu W."/>
            <person name="Pan J."/>
            <person name="Luo Z.H."/>
            <person name="Li M."/>
        </authorList>
    </citation>
    <scope>NUCLEOTIDE SEQUENCE [LARGE SCALE GENOMIC DNA]</scope>
    <source>
        <strain evidence="1">SpSt-339</strain>
    </source>
</reference>
<evidence type="ECO:0008006" key="2">
    <source>
        <dbReference type="Google" id="ProtNLM"/>
    </source>
</evidence>
<dbReference type="InterPro" id="IPR013406">
    <property type="entry name" value="CHP02574_addiction_mod"/>
</dbReference>